<sequence>MFTTSQFEACLSDLVDAANVLKEQCRDTGSPDATPDSTDARRNVLTATSRLQRLLFQPIDFIQHLTSRNQLLACLQWLGEFHILAYIPLSGCVSIKDVADLADVPETQLQRVVRIMAMAGFMSEPTPGFVKHTLISAGFLNRPALLDAGMFLGETAAPFALRMAATTRCRHEDFPSDRQSDDSSGASSSASSGPISWRLPGNSDKQSFQSAYQQRPKLQRQWPAYFRCLGDAASCGTVALLSQLNWASLGNACIVDVGGQSLGAVTTLAKLYPQLHFVVQTEDATTPAAASNHMATAAISGDAELSGRITARKRASGTPQTLQTAAVYLVRLSHHNPLVPLRSRVSIELRAHLGVLEANRSALLILMVQVLPEPGALDEHTEGMARVRDMALLQLVDGGDLVEEEVMAMVDGVRDENGRLAVVKKLCCRDSAEVAIGIKYQNDENRKQQLAFMPETI</sequence>
<feature type="compositionally biased region" description="Polar residues" evidence="1">
    <location>
        <begin position="203"/>
        <end position="212"/>
    </location>
</feature>
<dbReference type="SUPFAM" id="SSF46785">
    <property type="entry name" value="Winged helix' DNA-binding domain"/>
    <property type="match status" value="1"/>
</dbReference>
<feature type="region of interest" description="Disordered" evidence="1">
    <location>
        <begin position="171"/>
        <end position="212"/>
    </location>
</feature>
<protein>
    <submittedName>
        <fullName evidence="2">O-methyltransferase family protein</fullName>
    </submittedName>
</protein>
<proteinExistence type="predicted"/>
<evidence type="ECO:0000313" key="2">
    <source>
        <dbReference type="EMBL" id="KAJ9150539.1"/>
    </source>
</evidence>
<evidence type="ECO:0000313" key="3">
    <source>
        <dbReference type="Proteomes" id="UP001174691"/>
    </source>
</evidence>
<dbReference type="InterPro" id="IPR029063">
    <property type="entry name" value="SAM-dependent_MTases_sf"/>
</dbReference>
<feature type="compositionally biased region" description="Low complexity" evidence="1">
    <location>
        <begin position="182"/>
        <end position="193"/>
    </location>
</feature>
<gene>
    <name evidence="2" type="ORF">NKR19_g5248</name>
</gene>
<evidence type="ECO:0000256" key="1">
    <source>
        <dbReference type="SAM" id="MobiDB-lite"/>
    </source>
</evidence>
<organism evidence="2 3">
    <name type="scientific">Coniochaeta hoffmannii</name>
    <dbReference type="NCBI Taxonomy" id="91930"/>
    <lineage>
        <taxon>Eukaryota</taxon>
        <taxon>Fungi</taxon>
        <taxon>Dikarya</taxon>
        <taxon>Ascomycota</taxon>
        <taxon>Pezizomycotina</taxon>
        <taxon>Sordariomycetes</taxon>
        <taxon>Sordariomycetidae</taxon>
        <taxon>Coniochaetales</taxon>
        <taxon>Coniochaetaceae</taxon>
        <taxon>Coniochaeta</taxon>
    </lineage>
</organism>
<dbReference type="PANTHER" id="PTHR43712">
    <property type="entry name" value="PUTATIVE (AFU_ORTHOLOGUE AFUA_4G14580)-RELATED"/>
    <property type="match status" value="1"/>
</dbReference>
<dbReference type="Gene3D" id="3.40.50.150">
    <property type="entry name" value="Vaccinia Virus protein VP39"/>
    <property type="match status" value="1"/>
</dbReference>
<comment type="caution">
    <text evidence="2">The sequence shown here is derived from an EMBL/GenBank/DDBJ whole genome shotgun (WGS) entry which is preliminary data.</text>
</comment>
<accession>A0AA38VLN2</accession>
<dbReference type="Proteomes" id="UP001174691">
    <property type="component" value="Unassembled WGS sequence"/>
</dbReference>
<dbReference type="EMBL" id="JANBVN010000070">
    <property type="protein sequence ID" value="KAJ9150539.1"/>
    <property type="molecule type" value="Genomic_DNA"/>
</dbReference>
<reference evidence="2" key="1">
    <citation type="submission" date="2022-07" db="EMBL/GenBank/DDBJ databases">
        <title>Fungi with potential for degradation of polypropylene.</title>
        <authorList>
            <person name="Gostincar C."/>
        </authorList>
    </citation>
    <scope>NUCLEOTIDE SEQUENCE</scope>
    <source>
        <strain evidence="2">EXF-13287</strain>
    </source>
</reference>
<name>A0AA38VLN2_9PEZI</name>
<keyword evidence="3" id="KW-1185">Reference proteome</keyword>
<dbReference type="PANTHER" id="PTHR43712:SF15">
    <property type="entry name" value="MONODICTYPHENONE CLUSTER TRANSCRIPTIONAL COACTIVATOR MDPA"/>
    <property type="match status" value="1"/>
</dbReference>
<dbReference type="AlphaFoldDB" id="A0AA38VLN2"/>
<feature type="compositionally biased region" description="Basic and acidic residues" evidence="1">
    <location>
        <begin position="171"/>
        <end position="181"/>
    </location>
</feature>
<dbReference type="InterPro" id="IPR036390">
    <property type="entry name" value="WH_DNA-bd_sf"/>
</dbReference>